<feature type="domain" description="Methyltransferase type 11" evidence="4">
    <location>
        <begin position="42"/>
        <end position="133"/>
    </location>
</feature>
<comment type="caution">
    <text evidence="5">The sequence shown here is derived from an EMBL/GenBank/DDBJ whole genome shotgun (WGS) entry which is preliminary data.</text>
</comment>
<dbReference type="RefSeq" id="WP_135498006.1">
    <property type="nucleotide sequence ID" value="NZ_SRLD01000021.1"/>
</dbReference>
<dbReference type="CDD" id="cd02440">
    <property type="entry name" value="AdoMet_MTases"/>
    <property type="match status" value="1"/>
</dbReference>
<dbReference type="EMBL" id="SRLD01000021">
    <property type="protein sequence ID" value="TGE15654.1"/>
    <property type="molecule type" value="Genomic_DNA"/>
</dbReference>
<dbReference type="PANTHER" id="PTHR43464:SF19">
    <property type="entry name" value="UBIQUINONE BIOSYNTHESIS O-METHYLTRANSFERASE, MITOCHONDRIAL"/>
    <property type="match status" value="1"/>
</dbReference>
<keyword evidence="1 5" id="KW-0489">Methyltransferase</keyword>
<dbReference type="AlphaFoldDB" id="A0A4Z0PJC8"/>
<dbReference type="Proteomes" id="UP000297739">
    <property type="component" value="Unassembled WGS sequence"/>
</dbReference>
<evidence type="ECO:0000256" key="1">
    <source>
        <dbReference type="ARBA" id="ARBA00022603"/>
    </source>
</evidence>
<accession>A0A4Z0PJC8</accession>
<evidence type="ECO:0000256" key="2">
    <source>
        <dbReference type="ARBA" id="ARBA00022679"/>
    </source>
</evidence>
<organism evidence="5 6">
    <name type="scientific">Hymenobacter elongatus</name>
    <dbReference type="NCBI Taxonomy" id="877208"/>
    <lineage>
        <taxon>Bacteria</taxon>
        <taxon>Pseudomonadati</taxon>
        <taxon>Bacteroidota</taxon>
        <taxon>Cytophagia</taxon>
        <taxon>Cytophagales</taxon>
        <taxon>Hymenobacteraceae</taxon>
        <taxon>Hymenobacter</taxon>
    </lineage>
</organism>
<gene>
    <name evidence="5" type="ORF">E5J99_11760</name>
</gene>
<dbReference type="GO" id="GO:0008757">
    <property type="term" value="F:S-adenosylmethionine-dependent methyltransferase activity"/>
    <property type="evidence" value="ECO:0007669"/>
    <property type="project" value="InterPro"/>
</dbReference>
<evidence type="ECO:0000256" key="3">
    <source>
        <dbReference type="ARBA" id="ARBA00022691"/>
    </source>
</evidence>
<dbReference type="InterPro" id="IPR013216">
    <property type="entry name" value="Methyltransf_11"/>
</dbReference>
<evidence type="ECO:0000259" key="4">
    <source>
        <dbReference type="Pfam" id="PF08241"/>
    </source>
</evidence>
<evidence type="ECO:0000313" key="6">
    <source>
        <dbReference type="Proteomes" id="UP000297739"/>
    </source>
</evidence>
<dbReference type="Gene3D" id="3.40.50.150">
    <property type="entry name" value="Vaccinia Virus protein VP39"/>
    <property type="match status" value="1"/>
</dbReference>
<evidence type="ECO:0000313" key="5">
    <source>
        <dbReference type="EMBL" id="TGE15654.1"/>
    </source>
</evidence>
<reference evidence="5 6" key="1">
    <citation type="submission" date="2019-04" db="EMBL/GenBank/DDBJ databases">
        <authorList>
            <person name="Feng G."/>
            <person name="Zhang J."/>
            <person name="Zhu H."/>
        </authorList>
    </citation>
    <scope>NUCLEOTIDE SEQUENCE [LARGE SCALE GENOMIC DNA]</scope>
    <source>
        <strain evidence="5 6">JCM 17223</strain>
    </source>
</reference>
<proteinExistence type="predicted"/>
<dbReference type="GO" id="GO:0032259">
    <property type="term" value="P:methylation"/>
    <property type="evidence" value="ECO:0007669"/>
    <property type="project" value="UniProtKB-KW"/>
</dbReference>
<keyword evidence="2 5" id="KW-0808">Transferase</keyword>
<dbReference type="PANTHER" id="PTHR43464">
    <property type="entry name" value="METHYLTRANSFERASE"/>
    <property type="match status" value="1"/>
</dbReference>
<name>A0A4Z0PJC8_9BACT</name>
<sequence>MHPTYEQAYHQLEEQHWWFVARREAVFNQIQQLNLPRTARILEIGCSGGPLMLALRAAGYQNLHGIDVSEVGIRVAQSRGLANVGVMDGAHLQFSDAAFDLVIASDVLEHIENEQQALSEWQRVLCPTGQLIVFVPAFNSLWSRHDEVNYHFRRYSLPQLSAVVQQSGMAISRASYWNSALFFPAALMRLAQRTLTSKNKSATDSGDLQILPSFLNGTLLTLLRAENRLFRRFRLPVGISAFVLATKKA</sequence>
<keyword evidence="6" id="KW-1185">Reference proteome</keyword>
<protein>
    <submittedName>
        <fullName evidence="5">Class I SAM-dependent methyltransferase</fullName>
    </submittedName>
</protein>
<dbReference type="Pfam" id="PF08241">
    <property type="entry name" value="Methyltransf_11"/>
    <property type="match status" value="1"/>
</dbReference>
<dbReference type="SUPFAM" id="SSF53335">
    <property type="entry name" value="S-adenosyl-L-methionine-dependent methyltransferases"/>
    <property type="match status" value="1"/>
</dbReference>
<dbReference type="OrthoDB" id="1524727at2"/>
<keyword evidence="3" id="KW-0949">S-adenosyl-L-methionine</keyword>
<dbReference type="InterPro" id="IPR029063">
    <property type="entry name" value="SAM-dependent_MTases_sf"/>
</dbReference>